<feature type="domain" description="HTH marR-type" evidence="4">
    <location>
        <begin position="8"/>
        <end position="140"/>
    </location>
</feature>
<gene>
    <name evidence="5" type="ORF">HJ588_04970</name>
</gene>
<dbReference type="InterPro" id="IPR039422">
    <property type="entry name" value="MarR/SlyA-like"/>
</dbReference>
<dbReference type="SUPFAM" id="SSF46785">
    <property type="entry name" value="Winged helix' DNA-binding domain"/>
    <property type="match status" value="1"/>
</dbReference>
<evidence type="ECO:0000313" key="5">
    <source>
        <dbReference type="EMBL" id="NNG38628.1"/>
    </source>
</evidence>
<evidence type="ECO:0000256" key="3">
    <source>
        <dbReference type="ARBA" id="ARBA00023163"/>
    </source>
</evidence>
<keyword evidence="6" id="KW-1185">Reference proteome</keyword>
<protein>
    <submittedName>
        <fullName evidence="5">MarR family transcriptional regulator</fullName>
    </submittedName>
</protein>
<dbReference type="PROSITE" id="PS50995">
    <property type="entry name" value="HTH_MARR_2"/>
    <property type="match status" value="1"/>
</dbReference>
<keyword evidence="3" id="KW-0804">Transcription</keyword>
<dbReference type="Gene3D" id="1.10.10.10">
    <property type="entry name" value="Winged helix-like DNA-binding domain superfamily/Winged helix DNA-binding domain"/>
    <property type="match status" value="1"/>
</dbReference>
<proteinExistence type="predicted"/>
<name>A0A849AHF4_9MICO</name>
<reference evidence="5 6" key="1">
    <citation type="submission" date="2020-05" db="EMBL/GenBank/DDBJ databases">
        <title>Flexivirga sp. ID2601S isolated from air conditioner.</title>
        <authorList>
            <person name="Kim D.H."/>
        </authorList>
    </citation>
    <scope>NUCLEOTIDE SEQUENCE [LARGE SCALE GENOMIC DNA]</scope>
    <source>
        <strain evidence="5 6">ID2601S</strain>
    </source>
</reference>
<evidence type="ECO:0000313" key="6">
    <source>
        <dbReference type="Proteomes" id="UP000557772"/>
    </source>
</evidence>
<evidence type="ECO:0000256" key="2">
    <source>
        <dbReference type="ARBA" id="ARBA00023125"/>
    </source>
</evidence>
<keyword evidence="1" id="KW-0805">Transcription regulation</keyword>
<dbReference type="SMART" id="SM00347">
    <property type="entry name" value="HTH_MARR"/>
    <property type="match status" value="1"/>
</dbReference>
<evidence type="ECO:0000259" key="4">
    <source>
        <dbReference type="PROSITE" id="PS50995"/>
    </source>
</evidence>
<dbReference type="InterPro" id="IPR023187">
    <property type="entry name" value="Tscrpt_reg_MarR-type_CS"/>
</dbReference>
<dbReference type="InterPro" id="IPR036390">
    <property type="entry name" value="WH_DNA-bd_sf"/>
</dbReference>
<dbReference type="Proteomes" id="UP000557772">
    <property type="component" value="Unassembled WGS sequence"/>
</dbReference>
<accession>A0A849AHF4</accession>
<dbReference type="InterPro" id="IPR000835">
    <property type="entry name" value="HTH_MarR-typ"/>
</dbReference>
<dbReference type="EMBL" id="JABENB010000001">
    <property type="protein sequence ID" value="NNG38628.1"/>
    <property type="molecule type" value="Genomic_DNA"/>
</dbReference>
<sequence length="170" mass="18901">MPIDHDVAMELSTELIHMVKKIESLRAHSPRVHAGAEPSSYPLIFALKKGPARVSALAELIHSDVSTVSRQVSNLVSYGLVAKVSDPDDRRAQRVALTPEGESLVERLQVGRGLWFQTLLESWDNDEARDFASHLRRFVGQLGEELDRVRVAGGELPEYPPIPDTRKDVS</sequence>
<dbReference type="InterPro" id="IPR036388">
    <property type="entry name" value="WH-like_DNA-bd_sf"/>
</dbReference>
<dbReference type="GO" id="GO:0003700">
    <property type="term" value="F:DNA-binding transcription factor activity"/>
    <property type="evidence" value="ECO:0007669"/>
    <property type="project" value="InterPro"/>
</dbReference>
<dbReference type="Pfam" id="PF01047">
    <property type="entry name" value="MarR"/>
    <property type="match status" value="1"/>
</dbReference>
<dbReference type="PANTHER" id="PTHR33164:SF57">
    <property type="entry name" value="MARR-FAMILY TRANSCRIPTIONAL REGULATOR"/>
    <property type="match status" value="1"/>
</dbReference>
<dbReference type="AlphaFoldDB" id="A0A849AHF4"/>
<keyword evidence="2" id="KW-0238">DNA-binding</keyword>
<dbReference type="GO" id="GO:0003677">
    <property type="term" value="F:DNA binding"/>
    <property type="evidence" value="ECO:0007669"/>
    <property type="project" value="UniProtKB-KW"/>
</dbReference>
<evidence type="ECO:0000256" key="1">
    <source>
        <dbReference type="ARBA" id="ARBA00023015"/>
    </source>
</evidence>
<comment type="caution">
    <text evidence="5">The sequence shown here is derived from an EMBL/GenBank/DDBJ whole genome shotgun (WGS) entry which is preliminary data.</text>
</comment>
<dbReference type="PANTHER" id="PTHR33164">
    <property type="entry name" value="TRANSCRIPTIONAL REGULATOR, MARR FAMILY"/>
    <property type="match status" value="1"/>
</dbReference>
<dbReference type="RefSeq" id="WP_171152617.1">
    <property type="nucleotide sequence ID" value="NZ_JABENB010000001.1"/>
</dbReference>
<dbReference type="GO" id="GO:0006950">
    <property type="term" value="P:response to stress"/>
    <property type="evidence" value="ECO:0007669"/>
    <property type="project" value="TreeGrafter"/>
</dbReference>
<organism evidence="5 6">
    <name type="scientific">Flexivirga aerilata</name>
    <dbReference type="NCBI Taxonomy" id="1656889"/>
    <lineage>
        <taxon>Bacteria</taxon>
        <taxon>Bacillati</taxon>
        <taxon>Actinomycetota</taxon>
        <taxon>Actinomycetes</taxon>
        <taxon>Micrococcales</taxon>
        <taxon>Dermacoccaceae</taxon>
        <taxon>Flexivirga</taxon>
    </lineage>
</organism>
<dbReference type="PROSITE" id="PS01117">
    <property type="entry name" value="HTH_MARR_1"/>
    <property type="match status" value="1"/>
</dbReference>